<reference evidence="1 2" key="1">
    <citation type="submission" date="2022-11" db="EMBL/GenBank/DDBJ databases">
        <authorList>
            <person name="Siebert D."/>
            <person name="Busche T."/>
            <person name="Saydam E."/>
            <person name="Kalinowski J."/>
            <person name="Ruckert C."/>
            <person name="Blombach B."/>
        </authorList>
    </citation>
    <scope>NUCLEOTIDE SEQUENCE [LARGE SCALE GENOMIC DNA]</scope>
    <source>
        <strain evidence="1 2">DSM 1083</strain>
    </source>
</reference>
<evidence type="ECO:0000313" key="1">
    <source>
        <dbReference type="EMBL" id="WEF51429.1"/>
    </source>
</evidence>
<dbReference type="RefSeq" id="WP_275247030.1">
    <property type="nucleotide sequence ID" value="NZ_BAABDX010000001.1"/>
</dbReference>
<gene>
    <name evidence="1" type="ORF">AFIC_003018</name>
</gene>
<dbReference type="EMBL" id="CP113162">
    <property type="protein sequence ID" value="WEF51429.1"/>
    <property type="molecule type" value="Genomic_DNA"/>
</dbReference>
<dbReference type="Proteomes" id="UP001213907">
    <property type="component" value="Chromosome"/>
</dbReference>
<organism evidence="1 2">
    <name type="scientific">Afipia carboxydohydrogena</name>
    <name type="common">Pseudomonas carboxydohydrogena</name>
    <dbReference type="NCBI Taxonomy" id="290"/>
    <lineage>
        <taxon>Bacteria</taxon>
        <taxon>Pseudomonadati</taxon>
        <taxon>Pseudomonadota</taxon>
        <taxon>Alphaproteobacteria</taxon>
        <taxon>Hyphomicrobiales</taxon>
        <taxon>Nitrobacteraceae</taxon>
        <taxon>Afipia</taxon>
    </lineage>
</organism>
<protein>
    <submittedName>
        <fullName evidence="1">Uncharacterized protein</fullName>
    </submittedName>
</protein>
<accession>A0ABY8BN87</accession>
<sequence>MNTNLKMSSNGIVEMSMDELEAYFDEIAKNAPSLNEGGTFAKPQANPFRQPSPVASRTSGLTTREFRKLYEALAFALWRYQAPMNTHLVIAWELMGIEPHRGARLLCQYLHRAQKWARQGGRSRISWEMHYLYVHENAPGRGFHSHVLINLEGVHRKAFEKWSRESLAVLIRQHVRVDAFRLIYRHPKTMDAGVQRTWGWFRYVTKQHDDTDGCCERDESDQYSWKPLRQVFRLFRARTALPIPPMKLCGASHSIGKTAQAQARFHSKFWSGKTKQPYNEDFGGWELQQLVKTLEQGMQPGFSLR</sequence>
<evidence type="ECO:0000313" key="2">
    <source>
        <dbReference type="Proteomes" id="UP001213907"/>
    </source>
</evidence>
<keyword evidence="2" id="KW-1185">Reference proteome</keyword>
<proteinExistence type="predicted"/>
<name>A0ABY8BN87_AFICR</name>